<dbReference type="EMBL" id="JBJJXI010000136">
    <property type="protein sequence ID" value="KAL3387783.1"/>
    <property type="molecule type" value="Genomic_DNA"/>
</dbReference>
<dbReference type="Pfam" id="PF16070">
    <property type="entry name" value="Ig_TMEM132_4th"/>
    <property type="match status" value="1"/>
</dbReference>
<feature type="compositionally biased region" description="Basic residues" evidence="6">
    <location>
        <begin position="1399"/>
        <end position="1411"/>
    </location>
</feature>
<evidence type="ECO:0008006" key="15">
    <source>
        <dbReference type="Google" id="ProtNLM"/>
    </source>
</evidence>
<sequence>MQSQSSSSSSSVGGGGGSSRSRARLWGRQSISILLLRATGSSEQKCCSRSQVLHYRELPRFTNVAASVEVHFESKDGGFFLKHSPRQYYPSNVRPDLSLSSIFSTTSASTSASGSSSSSSSSSSSNGQQQAASSVLSVDKFTVFQTSEPVSVRATYGPFSTKQTVPARYIVPDPLDVLPAQNFDGKKAVSSSNATLRDVQEIGARHLDMSAHVVSSSIPRDSPVLRVLFHAGSEATGRRQLLLGRQQRVCVLLHATPSIVPRAAAEAGSDFVSGPLTAACTPDGQDGVCLAQITIPASWWPPLPPPDSAGRVKLVKTLPRTVQLSYSVLEPRGPEDSGSSSSSSQGSSHHTLDSGSGSSAASSFCQPRVQIQPITPLGQVTLVPNRATYKELKTDEYLTLLVPHGPLYPRSRLHIPVFLQSHSSKQATQGRPPVAAVVLRARVKAGVKILDASTSSPDWIVETDINTKNTAATFTARRKENISRLPNASAEEIMTMLLEASEESAESKEHGGGGRIVWSVRYALEGEEDNVSLSGPFQLTQPHQQQQMQQQQQQQQYQQQQPLQHHHHHNGPSDRKKLQAHLEIQKDDIQAVLPISKNWEVINTAVLTGRQISQAMKVFIVSQAGTVADVTLQSSCHSEDESVLKVSSSCSSVYVDGSEIRGSSNASVLVKYGTYTGLARFTVWMPEFPLEVSVVDTRLNQIKGWKVPEDNVLAKNKRSSLSSDLNSIVSRADAKKPSKIKKRSAALGEQPQMATGGDKDDEADYEDEDEEEEEDDEDEEGEDEVDEPEAMGAGSGKMRFRSADKWDEINAIDRSSASSSCRLRFQQSPVEVHARFLAADHDSGRVSYFVNRRTWLRVTDLVAGLLRVSDPRIATLLQGRIVQGRGIGRTEVQVLSPITGRVIGAREVRVGNDRVAITQLSVKVVSGLQLSITPDSAIENGYVAETSVTRKLTAQYQEGLLDIDIEFSDGARTPLREIAVSNYQLVVESLDPDVVAFAPMAASHHPRVIAVGEGRGELLRVSLQLADACRTAGRRGKSSSSPQARASTASSSSSSSAASSSSASSNVATPLASATANVEVDFASSDSPSRPEFVQNDGGGNLGLSAHHRERKAGNREMAPDLQDILIGMGGVGIRPNTDHHMTPLEIGMYVLLAAFCFAIVVFVGACVVYASKLKPVSPTNSDSAALPVLEAARAAASQFASNHNLRPNRQPRESTTNAHDWVWLGRATLERAACAPQQVRVTSNPLAAEPEEEALNSFDNPHHVELPPARSSSSASAPIDSTTYCKRDRQHRGLSSKSSARSTSHLRDNGNNETAAPPLPPHKISSAMSDNGNEDYKPPVPPHRGSRLMPETPKRHRHHHHQRAASSSSNNAAAATAAPASNPSNGSDHHMPRSRHESSKHHHHRSKSGRSRSSSNSAAVSNDLINDKDKNSNADEIFVEVRGKSGRSRDVEIRHKRGRSRESKRATVVGNPMFVSSDSTNNSSSGNTSQNDNNQQQQQPQQETSASSIIAPTTGGSTLDELNLDMDYNQIMQYFDNLKESNA</sequence>
<evidence type="ECO:0000256" key="5">
    <source>
        <dbReference type="ARBA" id="ARBA00023136"/>
    </source>
</evidence>
<evidence type="ECO:0000256" key="7">
    <source>
        <dbReference type="SAM" id="Phobius"/>
    </source>
</evidence>
<feature type="compositionally biased region" description="Basic and acidic residues" evidence="6">
    <location>
        <begin position="1426"/>
        <end position="1454"/>
    </location>
</feature>
<protein>
    <recommendedName>
        <fullName evidence="15">Transmembrane protein 132C</fullName>
    </recommendedName>
</protein>
<feature type="region of interest" description="Disordered" evidence="6">
    <location>
        <begin position="1032"/>
        <end position="1064"/>
    </location>
</feature>
<gene>
    <name evidence="13" type="ORF">TKK_016884</name>
</gene>
<feature type="compositionally biased region" description="Acidic residues" evidence="6">
    <location>
        <begin position="759"/>
        <end position="789"/>
    </location>
</feature>
<dbReference type="InterPro" id="IPR026307">
    <property type="entry name" value="TMEM132"/>
</dbReference>
<dbReference type="Pfam" id="PF23487">
    <property type="entry name" value="Ig_TMEM132_6th"/>
    <property type="match status" value="1"/>
</dbReference>
<keyword evidence="5 7" id="KW-0472">Membrane</keyword>
<name>A0ABD2W4K6_9HYME</name>
<comment type="caution">
    <text evidence="13">The sequence shown here is derived from an EMBL/GenBank/DDBJ whole genome shotgun (WGS) entry which is preliminary data.</text>
</comment>
<dbReference type="InterPro" id="IPR031436">
    <property type="entry name" value="TMEM132_C"/>
</dbReference>
<feature type="compositionally biased region" description="Low complexity" evidence="6">
    <location>
        <begin position="1038"/>
        <end position="1064"/>
    </location>
</feature>
<evidence type="ECO:0000256" key="2">
    <source>
        <dbReference type="ARBA" id="ARBA00006166"/>
    </source>
</evidence>
<organism evidence="13 14">
    <name type="scientific">Trichogramma kaykai</name>
    <dbReference type="NCBI Taxonomy" id="54128"/>
    <lineage>
        <taxon>Eukaryota</taxon>
        <taxon>Metazoa</taxon>
        <taxon>Ecdysozoa</taxon>
        <taxon>Arthropoda</taxon>
        <taxon>Hexapoda</taxon>
        <taxon>Insecta</taxon>
        <taxon>Pterygota</taxon>
        <taxon>Neoptera</taxon>
        <taxon>Endopterygota</taxon>
        <taxon>Hymenoptera</taxon>
        <taxon>Apocrita</taxon>
        <taxon>Proctotrupomorpha</taxon>
        <taxon>Chalcidoidea</taxon>
        <taxon>Trichogrammatidae</taxon>
        <taxon>Trichogramma</taxon>
    </lineage>
</organism>
<feature type="domain" description="Transmembrane protein TMEM132 sixth" evidence="12">
    <location>
        <begin position="917"/>
        <end position="1030"/>
    </location>
</feature>
<feature type="compositionally biased region" description="Low complexity" evidence="6">
    <location>
        <begin position="538"/>
        <end position="563"/>
    </location>
</feature>
<feature type="domain" description="Transmembrane protein TMEM132 cohesin-like" evidence="10">
    <location>
        <begin position="390"/>
        <end position="527"/>
    </location>
</feature>
<feature type="region of interest" description="Disordered" evidence="6">
    <location>
        <begin position="1"/>
        <end position="23"/>
    </location>
</feature>
<evidence type="ECO:0000259" key="8">
    <source>
        <dbReference type="Pfam" id="PF15706"/>
    </source>
</evidence>
<feature type="region of interest" description="Disordered" evidence="6">
    <location>
        <begin position="724"/>
        <end position="799"/>
    </location>
</feature>
<evidence type="ECO:0000259" key="9">
    <source>
        <dbReference type="Pfam" id="PF16070"/>
    </source>
</evidence>
<evidence type="ECO:0000256" key="4">
    <source>
        <dbReference type="ARBA" id="ARBA00022989"/>
    </source>
</evidence>
<feature type="region of interest" description="Disordered" evidence="6">
    <location>
        <begin position="1083"/>
        <end position="1102"/>
    </location>
</feature>
<evidence type="ECO:0000313" key="13">
    <source>
        <dbReference type="EMBL" id="KAL3387783.1"/>
    </source>
</evidence>
<feature type="compositionally biased region" description="Low complexity" evidence="6">
    <location>
        <begin position="1365"/>
        <end position="1386"/>
    </location>
</feature>
<dbReference type="Pfam" id="PF15706">
    <property type="entry name" value="TMEM132_C"/>
    <property type="match status" value="1"/>
</dbReference>
<evidence type="ECO:0000259" key="10">
    <source>
        <dbReference type="Pfam" id="PF23039"/>
    </source>
</evidence>
<feature type="region of interest" description="Disordered" evidence="6">
    <location>
        <begin position="1259"/>
        <end position="1519"/>
    </location>
</feature>
<feature type="domain" description="Transmembrane protein TMEM132 C-terminal" evidence="8">
    <location>
        <begin position="1138"/>
        <end position="1229"/>
    </location>
</feature>
<dbReference type="Pfam" id="PF23039">
    <property type="entry name" value="TMEM132_3rd"/>
    <property type="match status" value="1"/>
</dbReference>
<feature type="compositionally biased region" description="Polar residues" evidence="6">
    <location>
        <begin position="1296"/>
        <end position="1305"/>
    </location>
</feature>
<keyword evidence="3 7" id="KW-0812">Transmembrane</keyword>
<feature type="compositionally biased region" description="Basic residues" evidence="6">
    <location>
        <begin position="1355"/>
        <end position="1364"/>
    </location>
</feature>
<feature type="compositionally biased region" description="Basic and acidic residues" evidence="6">
    <location>
        <begin position="1388"/>
        <end position="1398"/>
    </location>
</feature>
<dbReference type="InterPro" id="IPR031437">
    <property type="entry name" value="Ig_TMEM132_4th"/>
</dbReference>
<feature type="compositionally biased region" description="Low complexity" evidence="6">
    <location>
        <begin position="1268"/>
        <end position="1279"/>
    </location>
</feature>
<feature type="domain" description="Transmembrane protein TMEM132 fifth" evidence="11">
    <location>
        <begin position="810"/>
        <end position="915"/>
    </location>
</feature>
<dbReference type="InterPro" id="IPR055423">
    <property type="entry name" value="Ig_TMEM132_5th"/>
</dbReference>
<comment type="similarity">
    <text evidence="2">Belongs to the TMEM132 family.</text>
</comment>
<proteinExistence type="inferred from homology"/>
<evidence type="ECO:0000259" key="11">
    <source>
        <dbReference type="Pfam" id="PF23486"/>
    </source>
</evidence>
<evidence type="ECO:0000256" key="6">
    <source>
        <dbReference type="SAM" id="MobiDB-lite"/>
    </source>
</evidence>
<evidence type="ECO:0000313" key="14">
    <source>
        <dbReference type="Proteomes" id="UP001627154"/>
    </source>
</evidence>
<dbReference type="Pfam" id="PF23486">
    <property type="entry name" value="Ig_TMEM132_5th"/>
    <property type="match status" value="1"/>
</dbReference>
<reference evidence="13 14" key="1">
    <citation type="journal article" date="2024" name="bioRxiv">
        <title>A reference genome for Trichogramma kaykai: A tiny desert-dwelling parasitoid wasp with competing sex-ratio distorters.</title>
        <authorList>
            <person name="Culotta J."/>
            <person name="Lindsey A.R."/>
        </authorList>
    </citation>
    <scope>NUCLEOTIDE SEQUENCE [LARGE SCALE GENOMIC DNA]</scope>
    <source>
        <strain evidence="13 14">KSX58</strain>
    </source>
</reference>
<dbReference type="GO" id="GO:0016020">
    <property type="term" value="C:membrane"/>
    <property type="evidence" value="ECO:0007669"/>
    <property type="project" value="UniProtKB-SubCell"/>
</dbReference>
<keyword evidence="4 7" id="KW-1133">Transmembrane helix</keyword>
<dbReference type="PANTHER" id="PTHR13388">
    <property type="entry name" value="DETONATOR, ISOFORM E"/>
    <property type="match status" value="1"/>
</dbReference>
<evidence type="ECO:0000259" key="12">
    <source>
        <dbReference type="Pfam" id="PF23487"/>
    </source>
</evidence>
<accession>A0ABD2W4K6</accession>
<dbReference type="PANTHER" id="PTHR13388:SF11">
    <property type="entry name" value="DETONATOR, ISOFORM E"/>
    <property type="match status" value="1"/>
</dbReference>
<feature type="compositionally biased region" description="Low complexity" evidence="6">
    <location>
        <begin position="1477"/>
        <end position="1509"/>
    </location>
</feature>
<keyword evidence="14" id="KW-1185">Reference proteome</keyword>
<feature type="region of interest" description="Disordered" evidence="6">
    <location>
        <begin position="325"/>
        <end position="361"/>
    </location>
</feature>
<dbReference type="InterPro" id="IPR055424">
    <property type="entry name" value="Ig_TMEM132_6th"/>
</dbReference>
<evidence type="ECO:0000256" key="1">
    <source>
        <dbReference type="ARBA" id="ARBA00004479"/>
    </source>
</evidence>
<dbReference type="Proteomes" id="UP001627154">
    <property type="component" value="Unassembled WGS sequence"/>
</dbReference>
<feature type="transmembrane region" description="Helical" evidence="7">
    <location>
        <begin position="1147"/>
        <end position="1171"/>
    </location>
</feature>
<feature type="compositionally biased region" description="Low complexity" evidence="6">
    <location>
        <begin position="1"/>
        <end position="11"/>
    </location>
</feature>
<feature type="region of interest" description="Disordered" evidence="6">
    <location>
        <begin position="532"/>
        <end position="577"/>
    </location>
</feature>
<feature type="domain" description="Transmembrane protein family 132 fourth" evidence="9">
    <location>
        <begin position="591"/>
        <end position="687"/>
    </location>
</feature>
<comment type="subcellular location">
    <subcellularLocation>
        <location evidence="1">Membrane</location>
        <topology evidence="1">Single-pass type I membrane protein</topology>
    </subcellularLocation>
</comment>
<feature type="compositionally biased region" description="Low complexity" evidence="6">
    <location>
        <begin position="337"/>
        <end position="361"/>
    </location>
</feature>
<dbReference type="InterPro" id="IPR055421">
    <property type="entry name" value="TMEM132_3rd"/>
</dbReference>
<evidence type="ECO:0000256" key="3">
    <source>
        <dbReference type="ARBA" id="ARBA00022692"/>
    </source>
</evidence>